<gene>
    <name evidence="9" type="ORF">SAMN05660330_00517</name>
</gene>
<organism evidence="9 10">
    <name type="scientific">Desulforhopalus singaporensis</name>
    <dbReference type="NCBI Taxonomy" id="91360"/>
    <lineage>
        <taxon>Bacteria</taxon>
        <taxon>Pseudomonadati</taxon>
        <taxon>Thermodesulfobacteriota</taxon>
        <taxon>Desulfobulbia</taxon>
        <taxon>Desulfobulbales</taxon>
        <taxon>Desulfocapsaceae</taxon>
        <taxon>Desulforhopalus</taxon>
    </lineage>
</organism>
<dbReference type="GO" id="GO:0005524">
    <property type="term" value="F:ATP binding"/>
    <property type="evidence" value="ECO:0007669"/>
    <property type="project" value="UniProtKB-KW"/>
</dbReference>
<dbReference type="SMART" id="SM00382">
    <property type="entry name" value="AAA"/>
    <property type="match status" value="1"/>
</dbReference>
<dbReference type="InterPro" id="IPR002197">
    <property type="entry name" value="HTH_Fis"/>
</dbReference>
<dbReference type="PROSITE" id="PS50113">
    <property type="entry name" value="PAC"/>
    <property type="match status" value="1"/>
</dbReference>
<dbReference type="Gene3D" id="3.30.450.20">
    <property type="entry name" value="PAS domain"/>
    <property type="match status" value="1"/>
</dbReference>
<evidence type="ECO:0000256" key="1">
    <source>
        <dbReference type="ARBA" id="ARBA00022741"/>
    </source>
</evidence>
<feature type="region of interest" description="Disordered" evidence="5">
    <location>
        <begin position="393"/>
        <end position="416"/>
    </location>
</feature>
<dbReference type="InterPro" id="IPR058031">
    <property type="entry name" value="AAA_lid_NorR"/>
</dbReference>
<evidence type="ECO:0000313" key="10">
    <source>
        <dbReference type="Proteomes" id="UP000199073"/>
    </source>
</evidence>
<keyword evidence="4" id="KW-0804">Transcription</keyword>
<dbReference type="InterPro" id="IPR009057">
    <property type="entry name" value="Homeodomain-like_sf"/>
</dbReference>
<dbReference type="FunFam" id="3.40.50.300:FF:000006">
    <property type="entry name" value="DNA-binding transcriptional regulator NtrC"/>
    <property type="match status" value="1"/>
</dbReference>
<sequence>MSHTRHEKLNHQFISRIIDSMADGVFTLDKGGRIASWNRSMEKISGYSAAEALGQTCALLNCSRCFGTSCPADIGRCRIFEKGSSGAKECQLQHKNGHDVPVIKHASVVRGDDGEILGVVETVTDISELNRARRMAEEASLRLGEIHRLDNIIGKSEPMVQAFESVRVAAASDVSVLIQGESGTGKELIAGAIHYNSDRRSGPLVTVNCSALPETLLESELFGHVKGAYTGAIRSRTGRFEEAADGTVFLDEIGELSPFIQVKLLRVLQEREIERIGESQKRKINIRIVTATHQDLRSLVAEGKFREDLYYRLNVFPIKVPSLRERKEDIPLLTSHFIQMMNRKTGKQIVDASREVMRIFMDYRWPGNVRELENALEHSFVLCNRDRIEKEDLPEQLRSGEGRNATNESASLRPAGYRRRKVSKDQLLTLLVDCSWNKSEVARRLGLSHTSVWKYMKKWGIPLAKSDPRTPPVQDKQPGS</sequence>
<dbReference type="Gene3D" id="1.10.8.60">
    <property type="match status" value="1"/>
</dbReference>
<keyword evidence="1" id="KW-0547">Nucleotide-binding</keyword>
<dbReference type="Gene3D" id="1.10.10.60">
    <property type="entry name" value="Homeodomain-like"/>
    <property type="match status" value="1"/>
</dbReference>
<dbReference type="PROSITE" id="PS00675">
    <property type="entry name" value="SIGMA54_INTERACT_1"/>
    <property type="match status" value="1"/>
</dbReference>
<dbReference type="Pfam" id="PF25601">
    <property type="entry name" value="AAA_lid_14"/>
    <property type="match status" value="1"/>
</dbReference>
<dbReference type="InterPro" id="IPR035965">
    <property type="entry name" value="PAS-like_dom_sf"/>
</dbReference>
<feature type="domain" description="Sigma-54 factor interaction" evidence="6">
    <location>
        <begin position="152"/>
        <end position="381"/>
    </location>
</feature>
<evidence type="ECO:0000259" key="6">
    <source>
        <dbReference type="PROSITE" id="PS50045"/>
    </source>
</evidence>
<dbReference type="InterPro" id="IPR027417">
    <property type="entry name" value="P-loop_NTPase"/>
</dbReference>
<evidence type="ECO:0000259" key="8">
    <source>
        <dbReference type="PROSITE" id="PS50113"/>
    </source>
</evidence>
<dbReference type="SMART" id="SM00091">
    <property type="entry name" value="PAS"/>
    <property type="match status" value="1"/>
</dbReference>
<dbReference type="AlphaFoldDB" id="A0A1H0KJ81"/>
<evidence type="ECO:0000259" key="7">
    <source>
        <dbReference type="PROSITE" id="PS50112"/>
    </source>
</evidence>
<dbReference type="RefSeq" id="WP_092219486.1">
    <property type="nucleotide sequence ID" value="NZ_FNJI01000003.1"/>
</dbReference>
<feature type="domain" description="PAS" evidence="7">
    <location>
        <begin position="10"/>
        <end position="56"/>
    </location>
</feature>
<dbReference type="Pfam" id="PF00158">
    <property type="entry name" value="Sigma54_activat"/>
    <property type="match status" value="1"/>
</dbReference>
<evidence type="ECO:0000313" key="9">
    <source>
        <dbReference type="EMBL" id="SDO55782.1"/>
    </source>
</evidence>
<dbReference type="CDD" id="cd00009">
    <property type="entry name" value="AAA"/>
    <property type="match status" value="1"/>
</dbReference>
<dbReference type="STRING" id="91360.SAMN05660330_00517"/>
<accession>A0A1H0KJ81</accession>
<reference evidence="9 10" key="1">
    <citation type="submission" date="2016-10" db="EMBL/GenBank/DDBJ databases">
        <authorList>
            <person name="de Groot N.N."/>
        </authorList>
    </citation>
    <scope>NUCLEOTIDE SEQUENCE [LARGE SCALE GENOMIC DNA]</scope>
    <source>
        <strain evidence="9 10">DSM 12130</strain>
    </source>
</reference>
<dbReference type="SUPFAM" id="SSF55785">
    <property type="entry name" value="PYP-like sensor domain (PAS domain)"/>
    <property type="match status" value="1"/>
</dbReference>
<dbReference type="InterPro" id="IPR025662">
    <property type="entry name" value="Sigma_54_int_dom_ATP-bd_1"/>
</dbReference>
<keyword evidence="10" id="KW-1185">Reference proteome</keyword>
<dbReference type="EMBL" id="FNJI01000003">
    <property type="protein sequence ID" value="SDO55782.1"/>
    <property type="molecule type" value="Genomic_DNA"/>
</dbReference>
<dbReference type="GO" id="GO:0006355">
    <property type="term" value="P:regulation of DNA-templated transcription"/>
    <property type="evidence" value="ECO:0007669"/>
    <property type="project" value="InterPro"/>
</dbReference>
<dbReference type="GO" id="GO:0043565">
    <property type="term" value="F:sequence-specific DNA binding"/>
    <property type="evidence" value="ECO:0007669"/>
    <property type="project" value="InterPro"/>
</dbReference>
<evidence type="ECO:0000256" key="2">
    <source>
        <dbReference type="ARBA" id="ARBA00022840"/>
    </source>
</evidence>
<dbReference type="InterPro" id="IPR002078">
    <property type="entry name" value="Sigma_54_int"/>
</dbReference>
<dbReference type="InterPro" id="IPR003593">
    <property type="entry name" value="AAA+_ATPase"/>
</dbReference>
<dbReference type="SMART" id="SM00086">
    <property type="entry name" value="PAC"/>
    <property type="match status" value="1"/>
</dbReference>
<dbReference type="PANTHER" id="PTHR32071">
    <property type="entry name" value="TRANSCRIPTIONAL REGULATORY PROTEIN"/>
    <property type="match status" value="1"/>
</dbReference>
<proteinExistence type="predicted"/>
<evidence type="ECO:0000256" key="3">
    <source>
        <dbReference type="ARBA" id="ARBA00023015"/>
    </source>
</evidence>
<protein>
    <submittedName>
        <fullName evidence="9">PAS domain S-box-containing protein</fullName>
    </submittedName>
</protein>
<keyword evidence="2" id="KW-0067">ATP-binding</keyword>
<keyword evidence="3" id="KW-0805">Transcription regulation</keyword>
<dbReference type="SUPFAM" id="SSF52540">
    <property type="entry name" value="P-loop containing nucleoside triphosphate hydrolases"/>
    <property type="match status" value="1"/>
</dbReference>
<feature type="domain" description="PAC" evidence="8">
    <location>
        <begin position="86"/>
        <end position="138"/>
    </location>
</feature>
<dbReference type="OrthoDB" id="5413348at2"/>
<dbReference type="PROSITE" id="PS50112">
    <property type="entry name" value="PAS"/>
    <property type="match status" value="1"/>
</dbReference>
<dbReference type="InterPro" id="IPR001610">
    <property type="entry name" value="PAC"/>
</dbReference>
<name>A0A1H0KJ81_9BACT</name>
<dbReference type="CDD" id="cd00130">
    <property type="entry name" value="PAS"/>
    <property type="match status" value="1"/>
</dbReference>
<dbReference type="InterPro" id="IPR000700">
    <property type="entry name" value="PAS-assoc_C"/>
</dbReference>
<dbReference type="Pfam" id="PF02954">
    <property type="entry name" value="HTH_8"/>
    <property type="match status" value="1"/>
</dbReference>
<dbReference type="InterPro" id="IPR025944">
    <property type="entry name" value="Sigma_54_int_dom_CS"/>
</dbReference>
<dbReference type="PROSITE" id="PS50045">
    <property type="entry name" value="SIGMA54_INTERACT_4"/>
    <property type="match status" value="1"/>
</dbReference>
<dbReference type="NCBIfam" id="TIGR00229">
    <property type="entry name" value="sensory_box"/>
    <property type="match status" value="1"/>
</dbReference>
<evidence type="ECO:0000256" key="4">
    <source>
        <dbReference type="ARBA" id="ARBA00023163"/>
    </source>
</evidence>
<evidence type="ECO:0000256" key="5">
    <source>
        <dbReference type="SAM" id="MobiDB-lite"/>
    </source>
</evidence>
<dbReference type="Proteomes" id="UP000199073">
    <property type="component" value="Unassembled WGS sequence"/>
</dbReference>
<dbReference type="Pfam" id="PF13426">
    <property type="entry name" value="PAS_9"/>
    <property type="match status" value="1"/>
</dbReference>
<dbReference type="SUPFAM" id="SSF46689">
    <property type="entry name" value="Homeodomain-like"/>
    <property type="match status" value="1"/>
</dbReference>
<dbReference type="PANTHER" id="PTHR32071:SF122">
    <property type="entry name" value="SIGMA FACTOR"/>
    <property type="match status" value="1"/>
</dbReference>
<dbReference type="PROSITE" id="PS00688">
    <property type="entry name" value="SIGMA54_INTERACT_3"/>
    <property type="match status" value="1"/>
</dbReference>
<dbReference type="InterPro" id="IPR000014">
    <property type="entry name" value="PAS"/>
</dbReference>
<dbReference type="Gene3D" id="3.40.50.300">
    <property type="entry name" value="P-loop containing nucleotide triphosphate hydrolases"/>
    <property type="match status" value="1"/>
</dbReference>